<comment type="similarity">
    <text evidence="1 3">Belongs to the short-chain dehydrogenases/reductases (SDR) family.</text>
</comment>
<evidence type="ECO:0000313" key="6">
    <source>
        <dbReference type="Proteomes" id="UP001595979"/>
    </source>
</evidence>
<dbReference type="InterPro" id="IPR051911">
    <property type="entry name" value="SDR_oxidoreductase"/>
</dbReference>
<dbReference type="Pfam" id="PF00106">
    <property type="entry name" value="adh_short"/>
    <property type="match status" value="1"/>
</dbReference>
<dbReference type="RefSeq" id="WP_380048312.1">
    <property type="nucleotide sequence ID" value="NZ_JBHSOH010000007.1"/>
</dbReference>
<dbReference type="PANTHER" id="PTHR43976:SF16">
    <property type="entry name" value="SHORT-CHAIN DEHYDROGENASE_REDUCTASE FAMILY PROTEIN"/>
    <property type="match status" value="1"/>
</dbReference>
<dbReference type="PROSITE" id="PS00061">
    <property type="entry name" value="ADH_SHORT"/>
    <property type="match status" value="1"/>
</dbReference>
<evidence type="ECO:0000256" key="3">
    <source>
        <dbReference type="RuleBase" id="RU000363"/>
    </source>
</evidence>
<evidence type="ECO:0000256" key="1">
    <source>
        <dbReference type="ARBA" id="ARBA00006484"/>
    </source>
</evidence>
<dbReference type="InterPro" id="IPR020904">
    <property type="entry name" value="Sc_DH/Rdtase_CS"/>
</dbReference>
<dbReference type="InterPro" id="IPR057326">
    <property type="entry name" value="KR_dom"/>
</dbReference>
<gene>
    <name evidence="5" type="ORF">ACFPQ6_08480</name>
</gene>
<dbReference type="PRINTS" id="PR00081">
    <property type="entry name" value="GDHRDH"/>
</dbReference>
<dbReference type="NCBIfam" id="NF006114">
    <property type="entry name" value="PRK08263.1"/>
    <property type="match status" value="1"/>
</dbReference>
<dbReference type="Gene3D" id="3.40.50.720">
    <property type="entry name" value="NAD(P)-binding Rossmann-like Domain"/>
    <property type="match status" value="1"/>
</dbReference>
<dbReference type="PANTHER" id="PTHR43976">
    <property type="entry name" value="SHORT CHAIN DEHYDROGENASE"/>
    <property type="match status" value="1"/>
</dbReference>
<keyword evidence="6" id="KW-1185">Reference proteome</keyword>
<evidence type="ECO:0000256" key="2">
    <source>
        <dbReference type="ARBA" id="ARBA00023002"/>
    </source>
</evidence>
<dbReference type="SUPFAM" id="SSF51735">
    <property type="entry name" value="NAD(P)-binding Rossmann-fold domains"/>
    <property type="match status" value="1"/>
</dbReference>
<dbReference type="EMBL" id="JBHSOH010000007">
    <property type="protein sequence ID" value="MFC5848344.1"/>
    <property type="molecule type" value="Genomic_DNA"/>
</dbReference>
<dbReference type="CDD" id="cd05374">
    <property type="entry name" value="17beta-HSD-like_SDR_c"/>
    <property type="match status" value="1"/>
</dbReference>
<name>A0ABW1DJ72_9DEIO</name>
<organism evidence="5 6">
    <name type="scientific">Deinococcus petrolearius</name>
    <dbReference type="NCBI Taxonomy" id="1751295"/>
    <lineage>
        <taxon>Bacteria</taxon>
        <taxon>Thermotogati</taxon>
        <taxon>Deinococcota</taxon>
        <taxon>Deinococci</taxon>
        <taxon>Deinococcales</taxon>
        <taxon>Deinococcaceae</taxon>
        <taxon>Deinococcus</taxon>
    </lineage>
</organism>
<sequence length="278" mass="29767">MGKVWFITGTSRGFGYEWAVAALDRGDRVAATARDAASLSGLVEKYGDAVLPLMLDVNSRAAAFAAVRQAHEHFGRLDVVVNNAGYGQFGLIEELSEAEVRAQFETNVFGALWVTQAALPFLRGQGSGHIIQVSSIGGISAFGGIGIYNASKWALEGFSQALATEVRPLGIFVTLIEPGGFDTDWGGSSARHAQPLDAYAEVHEQMRQARATRVAAPGDPQATRGPILKIVDATEPPLRVFFGEAPLGIATRDYESRLALWREWQPVALEAQGGARPS</sequence>
<protein>
    <submittedName>
        <fullName evidence="5">SDR family oxidoreductase</fullName>
    </submittedName>
</protein>
<reference evidence="6" key="1">
    <citation type="journal article" date="2019" name="Int. J. Syst. Evol. Microbiol.">
        <title>The Global Catalogue of Microorganisms (GCM) 10K type strain sequencing project: providing services to taxonomists for standard genome sequencing and annotation.</title>
        <authorList>
            <consortium name="The Broad Institute Genomics Platform"/>
            <consortium name="The Broad Institute Genome Sequencing Center for Infectious Disease"/>
            <person name="Wu L."/>
            <person name="Ma J."/>
        </authorList>
    </citation>
    <scope>NUCLEOTIDE SEQUENCE [LARGE SCALE GENOMIC DNA]</scope>
    <source>
        <strain evidence="6">CGMCC 1.15053</strain>
    </source>
</reference>
<dbReference type="SMART" id="SM00822">
    <property type="entry name" value="PKS_KR"/>
    <property type="match status" value="1"/>
</dbReference>
<accession>A0ABW1DJ72</accession>
<dbReference type="InterPro" id="IPR002347">
    <property type="entry name" value="SDR_fam"/>
</dbReference>
<evidence type="ECO:0000313" key="5">
    <source>
        <dbReference type="EMBL" id="MFC5848344.1"/>
    </source>
</evidence>
<dbReference type="PRINTS" id="PR00080">
    <property type="entry name" value="SDRFAMILY"/>
</dbReference>
<keyword evidence="2" id="KW-0560">Oxidoreductase</keyword>
<dbReference type="Proteomes" id="UP001595979">
    <property type="component" value="Unassembled WGS sequence"/>
</dbReference>
<proteinExistence type="inferred from homology"/>
<dbReference type="InterPro" id="IPR036291">
    <property type="entry name" value="NAD(P)-bd_dom_sf"/>
</dbReference>
<feature type="domain" description="Ketoreductase" evidence="4">
    <location>
        <begin position="3"/>
        <end position="198"/>
    </location>
</feature>
<evidence type="ECO:0000259" key="4">
    <source>
        <dbReference type="SMART" id="SM00822"/>
    </source>
</evidence>
<comment type="caution">
    <text evidence="5">The sequence shown here is derived from an EMBL/GenBank/DDBJ whole genome shotgun (WGS) entry which is preliminary data.</text>
</comment>